<dbReference type="GO" id="GO:0022857">
    <property type="term" value="F:transmembrane transporter activity"/>
    <property type="evidence" value="ECO:0007669"/>
    <property type="project" value="InterPro"/>
</dbReference>
<keyword evidence="2" id="KW-1003">Cell membrane</keyword>
<accession>A0A7Z0WLW7</accession>
<dbReference type="Proteomes" id="UP000185696">
    <property type="component" value="Unassembled WGS sequence"/>
</dbReference>
<dbReference type="CDD" id="cd06173">
    <property type="entry name" value="MFS_MefA_like"/>
    <property type="match status" value="1"/>
</dbReference>
<feature type="transmembrane region" description="Helical" evidence="6">
    <location>
        <begin position="357"/>
        <end position="376"/>
    </location>
</feature>
<feature type="transmembrane region" description="Helical" evidence="6">
    <location>
        <begin position="173"/>
        <end position="196"/>
    </location>
</feature>
<evidence type="ECO:0000256" key="3">
    <source>
        <dbReference type="ARBA" id="ARBA00022692"/>
    </source>
</evidence>
<keyword evidence="3 6" id="KW-0812">Transmembrane</keyword>
<dbReference type="SUPFAM" id="SSF103473">
    <property type="entry name" value="MFS general substrate transporter"/>
    <property type="match status" value="1"/>
</dbReference>
<dbReference type="PANTHER" id="PTHR23513:SF6">
    <property type="entry name" value="MAJOR FACILITATOR SUPERFAMILY ASSOCIATED DOMAIN-CONTAINING PROTEIN"/>
    <property type="match status" value="1"/>
</dbReference>
<evidence type="ECO:0000256" key="6">
    <source>
        <dbReference type="SAM" id="Phobius"/>
    </source>
</evidence>
<evidence type="ECO:0000256" key="1">
    <source>
        <dbReference type="ARBA" id="ARBA00004651"/>
    </source>
</evidence>
<dbReference type="GO" id="GO:0005886">
    <property type="term" value="C:plasma membrane"/>
    <property type="evidence" value="ECO:0007669"/>
    <property type="project" value="UniProtKB-SubCell"/>
</dbReference>
<dbReference type="Gene3D" id="1.20.1250.20">
    <property type="entry name" value="MFS general substrate transporter like domains"/>
    <property type="match status" value="1"/>
</dbReference>
<comment type="subcellular location">
    <subcellularLocation>
        <location evidence="1">Cell membrane</location>
        <topology evidence="1">Multi-pass membrane protein</topology>
    </subcellularLocation>
</comment>
<keyword evidence="5 6" id="KW-0472">Membrane</keyword>
<feature type="transmembrane region" description="Helical" evidence="6">
    <location>
        <begin position="52"/>
        <end position="73"/>
    </location>
</feature>
<proteinExistence type="predicted"/>
<dbReference type="RefSeq" id="WP_075133530.1">
    <property type="nucleotide sequence ID" value="NZ_MSIF01000006.1"/>
</dbReference>
<dbReference type="InterPro" id="IPR020846">
    <property type="entry name" value="MFS_dom"/>
</dbReference>
<evidence type="ECO:0000256" key="2">
    <source>
        <dbReference type="ARBA" id="ARBA00022475"/>
    </source>
</evidence>
<dbReference type="PANTHER" id="PTHR23513">
    <property type="entry name" value="INTEGRAL MEMBRANE EFFLUX PROTEIN-RELATED"/>
    <property type="match status" value="1"/>
</dbReference>
<gene>
    <name evidence="8" type="ORF">BLA60_15270</name>
</gene>
<feature type="transmembrane region" description="Helical" evidence="6">
    <location>
        <begin position="382"/>
        <end position="401"/>
    </location>
</feature>
<evidence type="ECO:0000313" key="9">
    <source>
        <dbReference type="Proteomes" id="UP000185696"/>
    </source>
</evidence>
<sequence>MFRRTTASDNSAPALDRSFWKLFAASATATSADGITKISLPLLAASLTDDPLLISGLTAFAFLPWLLFGLPGGALVDRLDRRRAMSTVNIMRAALLGALVLLVVAGVGNILVLYVTAFALGLCQVVYDSAVRAILPQVVDRRGLDRANSWLTVEETVGQSFVGPPVGAALFGWFRAAPFIGTAIGFAVAAMLVLAVPGRFRAERTEPTTLRADIGEGLRWLWRHPVLRGLTILSGLIAGFMSMATSLTVLYALDTLHLTPSLYGVLFVAMGVGGLAGSAAVGPLTTRLGRPRAIMVAVAIAPVMFVLLGTVTNLWAAGVWFFGVAVGVTMWNVLSMSLRQAMIPDGLLGRVLGANRVVLWGGIPLGALAGGVLAGHTSVSTAFAVSGLAQLVVVVLIQRLVHRHRRLVVDSFDT</sequence>
<evidence type="ECO:0000256" key="5">
    <source>
        <dbReference type="ARBA" id="ARBA00023136"/>
    </source>
</evidence>
<comment type="caution">
    <text evidence="8">The sequence shown here is derived from an EMBL/GenBank/DDBJ whole genome shotgun (WGS) entry which is preliminary data.</text>
</comment>
<feature type="transmembrane region" description="Helical" evidence="6">
    <location>
        <begin position="94"/>
        <end position="127"/>
    </location>
</feature>
<dbReference type="InterPro" id="IPR011701">
    <property type="entry name" value="MFS"/>
</dbReference>
<evidence type="ECO:0000256" key="4">
    <source>
        <dbReference type="ARBA" id="ARBA00022989"/>
    </source>
</evidence>
<feature type="transmembrane region" description="Helical" evidence="6">
    <location>
        <begin position="293"/>
        <end position="311"/>
    </location>
</feature>
<dbReference type="Pfam" id="PF07690">
    <property type="entry name" value="MFS_1"/>
    <property type="match status" value="1"/>
</dbReference>
<feature type="transmembrane region" description="Helical" evidence="6">
    <location>
        <begin position="229"/>
        <end position="250"/>
    </location>
</feature>
<feature type="transmembrane region" description="Helical" evidence="6">
    <location>
        <begin position="262"/>
        <end position="281"/>
    </location>
</feature>
<dbReference type="EMBL" id="MSIF01000006">
    <property type="protein sequence ID" value="OLF10541.1"/>
    <property type="molecule type" value="Genomic_DNA"/>
</dbReference>
<feature type="domain" description="Major facilitator superfamily (MFS) profile" evidence="7">
    <location>
        <begin position="227"/>
        <end position="414"/>
    </location>
</feature>
<reference evidence="8 9" key="1">
    <citation type="submission" date="2016-12" db="EMBL/GenBank/DDBJ databases">
        <title>The draft genome sequence of Actinophytocola xinjiangensis.</title>
        <authorList>
            <person name="Wang W."/>
            <person name="Yuan L."/>
        </authorList>
    </citation>
    <scope>NUCLEOTIDE SEQUENCE [LARGE SCALE GENOMIC DNA]</scope>
    <source>
        <strain evidence="8 9">CGMCC 4.4663</strain>
    </source>
</reference>
<dbReference type="PROSITE" id="PS50850">
    <property type="entry name" value="MFS"/>
    <property type="match status" value="1"/>
</dbReference>
<name>A0A7Z0WLW7_9PSEU</name>
<keyword evidence="9" id="KW-1185">Reference proteome</keyword>
<keyword evidence="4 6" id="KW-1133">Transmembrane helix</keyword>
<protein>
    <recommendedName>
        <fullName evidence="7">Major facilitator superfamily (MFS) profile domain-containing protein</fullName>
    </recommendedName>
</protein>
<evidence type="ECO:0000313" key="8">
    <source>
        <dbReference type="EMBL" id="OLF10541.1"/>
    </source>
</evidence>
<feature type="transmembrane region" description="Helical" evidence="6">
    <location>
        <begin position="317"/>
        <end position="336"/>
    </location>
</feature>
<organism evidence="8 9">
    <name type="scientific">Actinophytocola xinjiangensis</name>
    <dbReference type="NCBI Taxonomy" id="485602"/>
    <lineage>
        <taxon>Bacteria</taxon>
        <taxon>Bacillati</taxon>
        <taxon>Actinomycetota</taxon>
        <taxon>Actinomycetes</taxon>
        <taxon>Pseudonocardiales</taxon>
        <taxon>Pseudonocardiaceae</taxon>
    </lineage>
</organism>
<dbReference type="InterPro" id="IPR036259">
    <property type="entry name" value="MFS_trans_sf"/>
</dbReference>
<evidence type="ECO:0000259" key="7">
    <source>
        <dbReference type="PROSITE" id="PS50850"/>
    </source>
</evidence>
<dbReference type="AlphaFoldDB" id="A0A7Z0WLW7"/>